<reference evidence="14" key="1">
    <citation type="submission" date="2018-12" db="EMBL/GenBank/DDBJ databases">
        <title>Tengunoibacter tsumagoiensis gen. nov., sp. nov., Dictyobacter kobayashii sp. nov., D. alpinus sp. nov., and D. joshuensis sp. nov. and description of Dictyobacteraceae fam. nov. within the order Ktedonobacterales isolated from Tengu-no-mugimeshi.</title>
        <authorList>
            <person name="Wang C.M."/>
            <person name="Zheng Y."/>
            <person name="Sakai Y."/>
            <person name="Toyoda A."/>
            <person name="Minakuchi Y."/>
            <person name="Abe K."/>
            <person name="Yokota A."/>
            <person name="Yabe S."/>
        </authorList>
    </citation>
    <scope>NUCLEOTIDE SEQUENCE [LARGE SCALE GENOMIC DNA]</scope>
    <source>
        <strain evidence="14">Uno3</strain>
    </source>
</reference>
<keyword evidence="6 9" id="KW-0061">Asparagine biosynthesis</keyword>
<keyword evidence="14" id="KW-1185">Reference proteome</keyword>
<evidence type="ECO:0000256" key="8">
    <source>
        <dbReference type="ARBA" id="ARBA00048741"/>
    </source>
</evidence>
<dbReference type="Pfam" id="PF13537">
    <property type="entry name" value="GATase_7"/>
    <property type="match status" value="1"/>
</dbReference>
<comment type="catalytic activity">
    <reaction evidence="8">
        <text>L-aspartate + L-glutamine + ATP + H2O = L-asparagine + L-glutamate + AMP + diphosphate + H(+)</text>
        <dbReference type="Rhea" id="RHEA:12228"/>
        <dbReference type="ChEBI" id="CHEBI:15377"/>
        <dbReference type="ChEBI" id="CHEBI:15378"/>
        <dbReference type="ChEBI" id="CHEBI:29985"/>
        <dbReference type="ChEBI" id="CHEBI:29991"/>
        <dbReference type="ChEBI" id="CHEBI:30616"/>
        <dbReference type="ChEBI" id="CHEBI:33019"/>
        <dbReference type="ChEBI" id="CHEBI:58048"/>
        <dbReference type="ChEBI" id="CHEBI:58359"/>
        <dbReference type="ChEBI" id="CHEBI:456215"/>
        <dbReference type="EC" id="6.3.5.4"/>
    </reaction>
</comment>
<feature type="binding site" evidence="10">
    <location>
        <position position="287"/>
    </location>
    <ligand>
        <name>ATP</name>
        <dbReference type="ChEBI" id="CHEBI:30616"/>
    </ligand>
</feature>
<dbReference type="AlphaFoldDB" id="A0A402A744"/>
<comment type="similarity">
    <text evidence="2">Belongs to the asparagine synthetase family.</text>
</comment>
<dbReference type="CDD" id="cd00712">
    <property type="entry name" value="AsnB"/>
    <property type="match status" value="1"/>
</dbReference>
<dbReference type="PIRSF" id="PIRSF001589">
    <property type="entry name" value="Asn_synthetase_glu-h"/>
    <property type="match status" value="1"/>
</dbReference>
<protein>
    <recommendedName>
        <fullName evidence="3">asparagine synthase (glutamine-hydrolyzing)</fullName>
        <ecNumber evidence="3">6.3.5.4</ecNumber>
    </recommendedName>
</protein>
<keyword evidence="5 10" id="KW-0067">ATP-binding</keyword>
<accession>A0A402A744</accession>
<dbReference type="Pfam" id="PF00733">
    <property type="entry name" value="Asn_synthase"/>
    <property type="match status" value="1"/>
</dbReference>
<dbReference type="CDD" id="cd01991">
    <property type="entry name" value="Asn_synthase_B_C"/>
    <property type="match status" value="1"/>
</dbReference>
<dbReference type="PANTHER" id="PTHR43284">
    <property type="entry name" value="ASPARAGINE SYNTHETASE (GLUTAMINE-HYDROLYZING)"/>
    <property type="match status" value="1"/>
</dbReference>
<dbReference type="InterPro" id="IPR001962">
    <property type="entry name" value="Asn_synthase"/>
</dbReference>
<evidence type="ECO:0000256" key="1">
    <source>
        <dbReference type="ARBA" id="ARBA00005187"/>
    </source>
</evidence>
<keyword evidence="7 9" id="KW-0315">Glutamine amidotransferase</keyword>
<feature type="domain" description="Glutamine amidotransferase type-2" evidence="12">
    <location>
        <begin position="2"/>
        <end position="211"/>
    </location>
</feature>
<evidence type="ECO:0000313" key="13">
    <source>
        <dbReference type="EMBL" id="GCE14954.1"/>
    </source>
</evidence>
<feature type="binding site" evidence="10">
    <location>
        <position position="260"/>
    </location>
    <ligand>
        <name>ATP</name>
        <dbReference type="ChEBI" id="CHEBI:30616"/>
    </ligand>
</feature>
<feature type="site" description="Important for beta-aspartyl-AMP intermediate formation" evidence="11">
    <location>
        <position position="366"/>
    </location>
</feature>
<keyword evidence="4 10" id="KW-0547">Nucleotide-binding</keyword>
<dbReference type="InterPro" id="IPR033738">
    <property type="entry name" value="AsnB_N"/>
</dbReference>
<evidence type="ECO:0000256" key="4">
    <source>
        <dbReference type="ARBA" id="ARBA00022741"/>
    </source>
</evidence>
<comment type="pathway">
    <text evidence="1">Amino-acid biosynthesis; L-asparagine biosynthesis; L-asparagine from L-aspartate (L-Gln route): step 1/1.</text>
</comment>
<dbReference type="Gene3D" id="3.60.20.10">
    <property type="entry name" value="Glutamine Phosphoribosylpyrophosphate, subunit 1, domain 1"/>
    <property type="match status" value="1"/>
</dbReference>
<evidence type="ECO:0000256" key="7">
    <source>
        <dbReference type="ARBA" id="ARBA00022962"/>
    </source>
</evidence>
<evidence type="ECO:0000256" key="3">
    <source>
        <dbReference type="ARBA" id="ARBA00012737"/>
    </source>
</evidence>
<dbReference type="Gene3D" id="3.40.50.620">
    <property type="entry name" value="HUPs"/>
    <property type="match status" value="1"/>
</dbReference>
<dbReference type="GO" id="GO:0005829">
    <property type="term" value="C:cytosol"/>
    <property type="evidence" value="ECO:0007669"/>
    <property type="project" value="TreeGrafter"/>
</dbReference>
<dbReference type="PROSITE" id="PS51278">
    <property type="entry name" value="GATASE_TYPE_2"/>
    <property type="match status" value="1"/>
</dbReference>
<gene>
    <name evidence="13" type="ORF">KTT_48130</name>
</gene>
<evidence type="ECO:0000256" key="10">
    <source>
        <dbReference type="PIRSR" id="PIRSR001589-2"/>
    </source>
</evidence>
<dbReference type="EMBL" id="BIFR01000002">
    <property type="protein sequence ID" value="GCE14954.1"/>
    <property type="molecule type" value="Genomic_DNA"/>
</dbReference>
<comment type="caution">
    <text evidence="13">The sequence shown here is derived from an EMBL/GenBank/DDBJ whole genome shotgun (WGS) entry which is preliminary data.</text>
</comment>
<dbReference type="InterPro" id="IPR006426">
    <property type="entry name" value="Asn_synth_AEB"/>
</dbReference>
<evidence type="ECO:0000259" key="12">
    <source>
        <dbReference type="PROSITE" id="PS51278"/>
    </source>
</evidence>
<dbReference type="SUPFAM" id="SSF52402">
    <property type="entry name" value="Adenine nucleotide alpha hydrolases-like"/>
    <property type="match status" value="1"/>
</dbReference>
<dbReference type="PANTHER" id="PTHR43284:SF1">
    <property type="entry name" value="ASPARAGINE SYNTHETASE"/>
    <property type="match status" value="1"/>
</dbReference>
<dbReference type="Proteomes" id="UP000287352">
    <property type="component" value="Unassembled WGS sequence"/>
</dbReference>
<dbReference type="InterPro" id="IPR029055">
    <property type="entry name" value="Ntn_hydrolases_N"/>
</dbReference>
<dbReference type="InterPro" id="IPR017932">
    <property type="entry name" value="GATase_2_dom"/>
</dbReference>
<dbReference type="RefSeq" id="WP_126582479.1">
    <property type="nucleotide sequence ID" value="NZ_BIFR01000002.1"/>
</dbReference>
<evidence type="ECO:0000256" key="6">
    <source>
        <dbReference type="ARBA" id="ARBA00022888"/>
    </source>
</evidence>
<name>A0A402A744_9CHLR</name>
<evidence type="ECO:0000256" key="9">
    <source>
        <dbReference type="PIRSR" id="PIRSR001589-1"/>
    </source>
</evidence>
<proteinExistence type="inferred from homology"/>
<evidence type="ECO:0000256" key="5">
    <source>
        <dbReference type="ARBA" id="ARBA00022840"/>
    </source>
</evidence>
<dbReference type="GO" id="GO:0006529">
    <property type="term" value="P:asparagine biosynthetic process"/>
    <property type="evidence" value="ECO:0007669"/>
    <property type="project" value="UniProtKB-KW"/>
</dbReference>
<dbReference type="NCBIfam" id="TIGR01536">
    <property type="entry name" value="asn_synth_AEB"/>
    <property type="match status" value="1"/>
</dbReference>
<feature type="binding site" evidence="10">
    <location>
        <position position="98"/>
    </location>
    <ligand>
        <name>L-glutamine</name>
        <dbReference type="ChEBI" id="CHEBI:58359"/>
    </ligand>
</feature>
<dbReference type="GO" id="GO:0005524">
    <property type="term" value="F:ATP binding"/>
    <property type="evidence" value="ECO:0007669"/>
    <property type="project" value="UniProtKB-KW"/>
</dbReference>
<evidence type="ECO:0000313" key="14">
    <source>
        <dbReference type="Proteomes" id="UP000287352"/>
    </source>
</evidence>
<evidence type="ECO:0000256" key="2">
    <source>
        <dbReference type="ARBA" id="ARBA00005752"/>
    </source>
</evidence>
<dbReference type="EC" id="6.3.5.4" evidence="3"/>
<dbReference type="SUPFAM" id="SSF56235">
    <property type="entry name" value="N-terminal nucleophile aminohydrolases (Ntn hydrolases)"/>
    <property type="match status" value="1"/>
</dbReference>
<sequence>MCGICGIIGNPTEQDTSLVLRMMEHQSHRGPDDASMFAWEQGCIGFRRLTIVGGEEGKQPIMSENQRIVVFCNGEIYNYKQLRSFLLHKQHQFLTSSDVEVIVHLYEEYGCHAWEHLKGDFAFVLIDRDAKRTFLVRDRVGVKPLYVANVHQRWYFSSEIQPLLQAAPELRCINEDALRSFFQYRFVPHPLTPFKHIYKVSPGSELCFTQEGVQHRQYWHIPGSSQGYSGTFDEACVQLDEIVRSSVAAQGVNEVPTGILLSGGIDSNVLLSHMAEKSRPPFYAYTVDFEQAFDHQGVSEFSLAHEMCETVGATHVRVPITPQEYAEALPATIACTEEFTADPANTLLYLVLQRAHRDVRVLLAGDGVDELFAGYPAYRRFLNNPHQQLYGRRILSPDYEASLLKTEYRFASVGAWQQASLPSWVKAQGIFQTDPHELTQLQTDDQRLQKMLENDIRFWLCDNLLLRMDKITMRWSVEGRVPFLDHDLINFALTLPNNWKLHPQYEKYIMRYYARRYLPTHLVERKKTGFTLPLDAWLQGPLRSTARDLLLDAQFLSRYIHRSKLEACIKSYFSGEPGIPAHMIISLMCLEYWHRLFLAV</sequence>
<dbReference type="GO" id="GO:0004066">
    <property type="term" value="F:asparagine synthase (glutamine-hydrolyzing) activity"/>
    <property type="evidence" value="ECO:0007669"/>
    <property type="project" value="UniProtKB-EC"/>
</dbReference>
<dbReference type="InterPro" id="IPR051786">
    <property type="entry name" value="ASN_synthetase/amidase"/>
</dbReference>
<feature type="active site" description="For GATase activity" evidence="9">
    <location>
        <position position="2"/>
    </location>
</feature>
<organism evidence="13 14">
    <name type="scientific">Tengunoibacter tsumagoiensis</name>
    <dbReference type="NCBI Taxonomy" id="2014871"/>
    <lineage>
        <taxon>Bacteria</taxon>
        <taxon>Bacillati</taxon>
        <taxon>Chloroflexota</taxon>
        <taxon>Ktedonobacteria</taxon>
        <taxon>Ktedonobacterales</taxon>
        <taxon>Dictyobacteraceae</taxon>
        <taxon>Tengunoibacter</taxon>
    </lineage>
</organism>
<keyword evidence="9" id="KW-0028">Amino-acid biosynthesis</keyword>
<evidence type="ECO:0000256" key="11">
    <source>
        <dbReference type="PIRSR" id="PIRSR001589-3"/>
    </source>
</evidence>
<dbReference type="InterPro" id="IPR014729">
    <property type="entry name" value="Rossmann-like_a/b/a_fold"/>
</dbReference>
<dbReference type="OrthoDB" id="9763290at2"/>